<dbReference type="AlphaFoldDB" id="A0A7W9SR78"/>
<dbReference type="SUPFAM" id="SSF48371">
    <property type="entry name" value="ARM repeat"/>
    <property type="match status" value="1"/>
</dbReference>
<dbReference type="PANTHER" id="PTHR12697">
    <property type="entry name" value="PBS LYASE HEAT-LIKE PROTEIN"/>
    <property type="match status" value="1"/>
</dbReference>
<dbReference type="InterPro" id="IPR011989">
    <property type="entry name" value="ARM-like"/>
</dbReference>
<dbReference type="InterPro" id="IPR016024">
    <property type="entry name" value="ARM-type_fold"/>
</dbReference>
<dbReference type="Proteomes" id="UP000520814">
    <property type="component" value="Unassembled WGS sequence"/>
</dbReference>
<protein>
    <submittedName>
        <fullName evidence="3">HEAT repeat protein</fullName>
    </submittedName>
</protein>
<dbReference type="InterPro" id="IPR004155">
    <property type="entry name" value="PBS_lyase_HEAT"/>
</dbReference>
<name>A0A7W9SR78_ARMRO</name>
<dbReference type="InterPro" id="IPR000225">
    <property type="entry name" value="Armadillo"/>
</dbReference>
<sequence>MDSTSLLTQLSHPDYNERRRAEDALVALGESAVLSLIDVVETRLFVPALRAASALSRLGDTRGTLPVARLLLDQVGSARQDIILLLAQWKVAGGGDDPVARELISLARDCTEAQSAQTLGGAVSYGLSALVSQELLEGKLLQAIRKHSVGWTRRAQVVGTGSFRNLRELSPLIQALRSPQHEQRNTATARLIELGSEAVPVLLEALSHDSPLVRFRAAEALGKIGDPRAVEPLLKLASVLSLDFDVQQAATEALRNLARKRMQTPEPDDVPALILLVRHLRFSHPDAADDAAVALTTLARRHPSPALRGALKWLRSFGLALTPTFKEAHRAIEEATKQWKDLPLTATAPEKEENLPLPATEEVLPGQREGEEQQ</sequence>
<evidence type="ECO:0000256" key="1">
    <source>
        <dbReference type="ARBA" id="ARBA00045876"/>
    </source>
</evidence>
<dbReference type="PROSITE" id="PS50077">
    <property type="entry name" value="HEAT_REPEAT"/>
    <property type="match status" value="1"/>
</dbReference>
<accession>A0A7W9SR78</accession>
<reference evidence="3 4" key="1">
    <citation type="submission" date="2020-08" db="EMBL/GenBank/DDBJ databases">
        <title>Genomic Encyclopedia of Type Strains, Phase IV (KMG-IV): sequencing the most valuable type-strain genomes for metagenomic binning, comparative biology and taxonomic classification.</title>
        <authorList>
            <person name="Goeker M."/>
        </authorList>
    </citation>
    <scope>NUCLEOTIDE SEQUENCE [LARGE SCALE GENOMIC DNA]</scope>
    <source>
        <strain evidence="3 4">DSM 23562</strain>
    </source>
</reference>
<dbReference type="PANTHER" id="PTHR12697:SF38">
    <property type="entry name" value="PBS LYASE HEAT DOMAIN PROTEIN REPEAT-CONTAINING PROTEIN"/>
    <property type="match status" value="1"/>
</dbReference>
<keyword evidence="4" id="KW-1185">Reference proteome</keyword>
<proteinExistence type="predicted"/>
<dbReference type="PROSITE" id="PS50176">
    <property type="entry name" value="ARM_REPEAT"/>
    <property type="match status" value="1"/>
</dbReference>
<comment type="caution">
    <text evidence="3">The sequence shown here is derived from an EMBL/GenBank/DDBJ whole genome shotgun (WGS) entry which is preliminary data.</text>
</comment>
<feature type="region of interest" description="Disordered" evidence="2">
    <location>
        <begin position="340"/>
        <end position="374"/>
    </location>
</feature>
<dbReference type="Pfam" id="PF13646">
    <property type="entry name" value="HEAT_2"/>
    <property type="match status" value="1"/>
</dbReference>
<evidence type="ECO:0000313" key="4">
    <source>
        <dbReference type="Proteomes" id="UP000520814"/>
    </source>
</evidence>
<dbReference type="RefSeq" id="WP_184195579.1">
    <property type="nucleotide sequence ID" value="NZ_JACHGW010000002.1"/>
</dbReference>
<gene>
    <name evidence="3" type="ORF">HNQ39_002295</name>
</gene>
<dbReference type="GO" id="GO:0016491">
    <property type="term" value="F:oxidoreductase activity"/>
    <property type="evidence" value="ECO:0007669"/>
    <property type="project" value="TreeGrafter"/>
</dbReference>
<organism evidence="3 4">
    <name type="scientific">Armatimonas rosea</name>
    <dbReference type="NCBI Taxonomy" id="685828"/>
    <lineage>
        <taxon>Bacteria</taxon>
        <taxon>Bacillati</taxon>
        <taxon>Armatimonadota</taxon>
        <taxon>Armatimonadia</taxon>
        <taxon>Armatimonadales</taxon>
        <taxon>Armatimonadaceae</taxon>
        <taxon>Armatimonas</taxon>
    </lineage>
</organism>
<dbReference type="EMBL" id="JACHGW010000002">
    <property type="protein sequence ID" value="MBB6050504.1"/>
    <property type="molecule type" value="Genomic_DNA"/>
</dbReference>
<dbReference type="SMART" id="SM00567">
    <property type="entry name" value="EZ_HEAT"/>
    <property type="match status" value="4"/>
</dbReference>
<evidence type="ECO:0000313" key="3">
    <source>
        <dbReference type="EMBL" id="MBB6050504.1"/>
    </source>
</evidence>
<dbReference type="Gene3D" id="1.25.10.10">
    <property type="entry name" value="Leucine-rich Repeat Variant"/>
    <property type="match status" value="2"/>
</dbReference>
<comment type="function">
    <text evidence="1">Catalyzes the hydroxylation of the N(6)-(4-aminobutyl)-L-lysine intermediate produced by deoxyhypusine synthase/DHPS on a critical lysine of the eukaryotic translation initiation factor 5A/eIF-5A. This is the second step of the post-translational modification of that lysine into an unusual amino acid residue named hypusine. Hypusination is unique to mature eIF-5A factor and is essential for its function.</text>
</comment>
<dbReference type="InterPro" id="IPR021133">
    <property type="entry name" value="HEAT_type_2"/>
</dbReference>
<evidence type="ECO:0000256" key="2">
    <source>
        <dbReference type="SAM" id="MobiDB-lite"/>
    </source>
</evidence>